<gene>
    <name evidence="1" type="ORF">T05_1957</name>
</gene>
<keyword evidence="2" id="KW-1185">Reference proteome</keyword>
<accession>A0A0V0UEZ2</accession>
<evidence type="ECO:0000313" key="1">
    <source>
        <dbReference type="EMBL" id="KRX49746.1"/>
    </source>
</evidence>
<name>A0A0V0UEZ2_9BILA</name>
<dbReference type="AlphaFoldDB" id="A0A0V0UEZ2"/>
<organism evidence="1 2">
    <name type="scientific">Trichinella murrelli</name>
    <dbReference type="NCBI Taxonomy" id="144512"/>
    <lineage>
        <taxon>Eukaryota</taxon>
        <taxon>Metazoa</taxon>
        <taxon>Ecdysozoa</taxon>
        <taxon>Nematoda</taxon>
        <taxon>Enoplea</taxon>
        <taxon>Dorylaimia</taxon>
        <taxon>Trichinellida</taxon>
        <taxon>Trichinellidae</taxon>
        <taxon>Trichinella</taxon>
    </lineage>
</organism>
<protein>
    <submittedName>
        <fullName evidence="1">Uncharacterized protein</fullName>
    </submittedName>
</protein>
<dbReference type="EMBL" id="JYDJ01000013">
    <property type="protein sequence ID" value="KRX49746.1"/>
    <property type="molecule type" value="Genomic_DNA"/>
</dbReference>
<comment type="caution">
    <text evidence="1">The sequence shown here is derived from an EMBL/GenBank/DDBJ whole genome shotgun (WGS) entry which is preliminary data.</text>
</comment>
<evidence type="ECO:0000313" key="2">
    <source>
        <dbReference type="Proteomes" id="UP000055048"/>
    </source>
</evidence>
<sequence>MSWLNNSHEPLPRAGSFASSIVLLVRSSLFGDGPVLTDGLPVLSASRFPDDIATIKQQTVTRNDDDVVPKTSSTTRHLPHIHVHPFYRTPPPIFKSNSSYGSFTFLLLRFLEE</sequence>
<dbReference type="Proteomes" id="UP000055048">
    <property type="component" value="Unassembled WGS sequence"/>
</dbReference>
<reference evidence="1 2" key="1">
    <citation type="submission" date="2015-01" db="EMBL/GenBank/DDBJ databases">
        <title>Evolution of Trichinella species and genotypes.</title>
        <authorList>
            <person name="Korhonen P.K."/>
            <person name="Edoardo P."/>
            <person name="Giuseppe L.R."/>
            <person name="Gasser R.B."/>
        </authorList>
    </citation>
    <scope>NUCLEOTIDE SEQUENCE [LARGE SCALE GENOMIC DNA]</scope>
    <source>
        <strain evidence="1">ISS417</strain>
    </source>
</reference>
<proteinExistence type="predicted"/>